<keyword evidence="5 11" id="KW-0862">Zinc</keyword>
<gene>
    <name evidence="13" type="ORF">Z519_01488</name>
</gene>
<dbReference type="GO" id="GO:0003939">
    <property type="term" value="F:L-iditol 2-dehydrogenase (NAD+) activity"/>
    <property type="evidence" value="ECO:0007669"/>
    <property type="project" value="TreeGrafter"/>
</dbReference>
<keyword evidence="3" id="KW-0119">Carbohydrate metabolism</keyword>
<dbReference type="InterPro" id="IPR013149">
    <property type="entry name" value="ADH-like_C"/>
</dbReference>
<reference evidence="13" key="1">
    <citation type="submission" date="2015-01" db="EMBL/GenBank/DDBJ databases">
        <title>The Genome Sequence of Cladophialophora bantiana CBS 173.52.</title>
        <authorList>
            <consortium name="The Broad Institute Genomics Platform"/>
            <person name="Cuomo C."/>
            <person name="de Hoog S."/>
            <person name="Gorbushina A."/>
            <person name="Stielow B."/>
            <person name="Teixiera M."/>
            <person name="Abouelleil A."/>
            <person name="Chapman S.B."/>
            <person name="Priest M."/>
            <person name="Young S.K."/>
            <person name="Wortman J."/>
            <person name="Nusbaum C."/>
            <person name="Birren B."/>
        </authorList>
    </citation>
    <scope>NUCLEOTIDE SEQUENCE [LARGE SCALE GENOMIC DNA]</scope>
    <source>
        <strain evidence="13">CBS 173.52</strain>
    </source>
</reference>
<dbReference type="InterPro" id="IPR036291">
    <property type="entry name" value="NAD(P)-bd_dom_sf"/>
</dbReference>
<dbReference type="PROSITE" id="PS00059">
    <property type="entry name" value="ADH_ZINC"/>
    <property type="match status" value="1"/>
</dbReference>
<dbReference type="InterPro" id="IPR013154">
    <property type="entry name" value="ADH-like_N"/>
</dbReference>
<dbReference type="Gene3D" id="3.90.180.10">
    <property type="entry name" value="Medium-chain alcohol dehydrogenases, catalytic domain"/>
    <property type="match status" value="1"/>
</dbReference>
<evidence type="ECO:0000256" key="5">
    <source>
        <dbReference type="ARBA" id="ARBA00022833"/>
    </source>
</evidence>
<keyword evidence="4 11" id="KW-0479">Metal-binding</keyword>
<dbReference type="InterPro" id="IPR020843">
    <property type="entry name" value="ER"/>
</dbReference>
<dbReference type="GO" id="GO:0042732">
    <property type="term" value="P:D-xylose metabolic process"/>
    <property type="evidence" value="ECO:0007669"/>
    <property type="project" value="UniProtKB-KW"/>
</dbReference>
<dbReference type="SUPFAM" id="SSF51735">
    <property type="entry name" value="NAD(P)-binding Rossmann-fold domains"/>
    <property type="match status" value="1"/>
</dbReference>
<accession>A0A0D2IMC0</accession>
<organism evidence="13 14">
    <name type="scientific">Cladophialophora bantiana (strain ATCC 10958 / CBS 173.52 / CDC B-1940 / NIH 8579)</name>
    <name type="common">Xylohypha bantiana</name>
    <dbReference type="NCBI Taxonomy" id="1442370"/>
    <lineage>
        <taxon>Eukaryota</taxon>
        <taxon>Fungi</taxon>
        <taxon>Dikarya</taxon>
        <taxon>Ascomycota</taxon>
        <taxon>Pezizomycotina</taxon>
        <taxon>Eurotiomycetes</taxon>
        <taxon>Chaetothyriomycetidae</taxon>
        <taxon>Chaetothyriales</taxon>
        <taxon>Herpotrichiellaceae</taxon>
        <taxon>Cladophialophora</taxon>
    </lineage>
</organism>
<comment type="similarity">
    <text evidence="2 11">Belongs to the zinc-containing alcohol dehydrogenase family.</text>
</comment>
<dbReference type="AlphaFoldDB" id="A0A0D2IMC0"/>
<sequence length="402" mass="43436">MAPSATSNGNDVAVKADVGKNRAVILSKINDISVQDWPLKLDSYRDSPPYEPGSPLPSGKALVRVRAGGICGSDIHFWKEGRAGPDIIKEPFIIGHEAAGEVVQVADDVQLWAPGDRAAIKPALPCLACDDCTTGYSNLCSSIEYYGVPAPGGRQDGLLTTYKIVPVTALARLTPRISWVEAGAIQPLAIALQMTRQAGLKAHQTVLILGGGCIGLLLGAVAKAYAARKVVVFEVQPHRAEFAKTYCADQAFVNPPRHLNETTEEYSNRVAKHILGSVDGLYRGFDVVVEAAGAEECMQIGLHVCKPGGTYVQVGLLNSPMPRIPIMDICSKQLNVRGTWRYTTNCFEDAISLLDRGLVDMKSLISHVFPFEQSLEAFETVHEVKAKDGRNVFKVVISDEKL</sequence>
<dbReference type="GeneID" id="27694416"/>
<feature type="domain" description="Enoyl reductase (ER)" evidence="12">
    <location>
        <begin position="41"/>
        <end position="397"/>
    </location>
</feature>
<keyword evidence="3" id="KW-0859">Xylose metabolism</keyword>
<dbReference type="VEuPathDB" id="FungiDB:Z519_01488"/>
<keyword evidence="14" id="KW-1185">Reference proteome</keyword>
<dbReference type="OrthoDB" id="1879366at2759"/>
<protein>
    <recommendedName>
        <fullName evidence="9">D-xylulose reductase</fullName>
        <ecNumber evidence="9">1.1.1.9</ecNumber>
    </recommendedName>
    <alternativeName>
        <fullName evidence="10">Xylitol dehydrogenase A</fullName>
    </alternativeName>
</protein>
<dbReference type="SUPFAM" id="SSF50129">
    <property type="entry name" value="GroES-like"/>
    <property type="match status" value="1"/>
</dbReference>
<comment type="cofactor">
    <cofactor evidence="1 11">
        <name>Zn(2+)</name>
        <dbReference type="ChEBI" id="CHEBI:29105"/>
    </cofactor>
</comment>
<dbReference type="GO" id="GO:0046526">
    <property type="term" value="F:D-xylulose reductase activity"/>
    <property type="evidence" value="ECO:0007669"/>
    <property type="project" value="UniProtKB-EC"/>
</dbReference>
<evidence type="ECO:0000256" key="2">
    <source>
        <dbReference type="ARBA" id="ARBA00008072"/>
    </source>
</evidence>
<evidence type="ECO:0000256" key="3">
    <source>
        <dbReference type="ARBA" id="ARBA00022629"/>
    </source>
</evidence>
<dbReference type="InterPro" id="IPR011032">
    <property type="entry name" value="GroES-like_sf"/>
</dbReference>
<dbReference type="InterPro" id="IPR002328">
    <property type="entry name" value="ADH_Zn_CS"/>
</dbReference>
<evidence type="ECO:0000313" key="13">
    <source>
        <dbReference type="EMBL" id="KIW97904.1"/>
    </source>
</evidence>
<dbReference type="PANTHER" id="PTHR43161:SF9">
    <property type="entry name" value="SORBITOL DEHYDROGENASE"/>
    <property type="match status" value="1"/>
</dbReference>
<evidence type="ECO:0000256" key="10">
    <source>
        <dbReference type="ARBA" id="ARBA00030139"/>
    </source>
</evidence>
<evidence type="ECO:0000256" key="8">
    <source>
        <dbReference type="ARBA" id="ARBA00025713"/>
    </source>
</evidence>
<evidence type="ECO:0000256" key="9">
    <source>
        <dbReference type="ARBA" id="ARBA00026119"/>
    </source>
</evidence>
<evidence type="ECO:0000259" key="12">
    <source>
        <dbReference type="SMART" id="SM00829"/>
    </source>
</evidence>
<dbReference type="SMART" id="SM00829">
    <property type="entry name" value="PKS_ER"/>
    <property type="match status" value="1"/>
</dbReference>
<evidence type="ECO:0000256" key="11">
    <source>
        <dbReference type="RuleBase" id="RU361277"/>
    </source>
</evidence>
<evidence type="ECO:0000256" key="7">
    <source>
        <dbReference type="ARBA" id="ARBA00024843"/>
    </source>
</evidence>
<proteinExistence type="inferred from homology"/>
<dbReference type="Pfam" id="PF00107">
    <property type="entry name" value="ADH_zinc_N"/>
    <property type="match status" value="1"/>
</dbReference>
<name>A0A0D2IMC0_CLAB1</name>
<dbReference type="GO" id="GO:0006062">
    <property type="term" value="P:sorbitol catabolic process"/>
    <property type="evidence" value="ECO:0007669"/>
    <property type="project" value="TreeGrafter"/>
</dbReference>
<keyword evidence="6" id="KW-0560">Oxidoreductase</keyword>
<dbReference type="HOGENOM" id="CLU_026673_11_5_1"/>
<evidence type="ECO:0000256" key="1">
    <source>
        <dbReference type="ARBA" id="ARBA00001947"/>
    </source>
</evidence>
<dbReference type="EC" id="1.1.1.9" evidence="9"/>
<dbReference type="EMBL" id="KN846981">
    <property type="protein sequence ID" value="KIW97904.1"/>
    <property type="molecule type" value="Genomic_DNA"/>
</dbReference>
<evidence type="ECO:0000256" key="6">
    <source>
        <dbReference type="ARBA" id="ARBA00023002"/>
    </source>
</evidence>
<comment type="function">
    <text evidence="7">Xylitol dehydrogenase which catalyzes the conversion of xylitol to D-xylulose. Xylose is a major component of hemicelluloses such as xylan. Most fungi utilize D-xylose via three enzymatic reactions, xylose reductase (XR), xylitol dehydrogenase (XDH), and xylulokinase, to form xylulose 5-phosphate, which enters pentose phosphate pathway.</text>
</comment>
<evidence type="ECO:0000313" key="14">
    <source>
        <dbReference type="Proteomes" id="UP000053789"/>
    </source>
</evidence>
<dbReference type="Pfam" id="PF08240">
    <property type="entry name" value="ADH_N"/>
    <property type="match status" value="1"/>
</dbReference>
<dbReference type="RefSeq" id="XP_016624573.1">
    <property type="nucleotide sequence ID" value="XM_016759245.1"/>
</dbReference>
<comment type="pathway">
    <text evidence="8">Carbohydrate degradation; L-arabinose degradation via L-arabinitol; D-xylulose 5-phosphate from L-arabinose (fungal route): step 4/5.</text>
</comment>
<dbReference type="PANTHER" id="PTHR43161">
    <property type="entry name" value="SORBITOL DEHYDROGENASE"/>
    <property type="match status" value="1"/>
</dbReference>
<dbReference type="Gene3D" id="3.40.50.720">
    <property type="entry name" value="NAD(P)-binding Rossmann-like Domain"/>
    <property type="match status" value="1"/>
</dbReference>
<evidence type="ECO:0000256" key="4">
    <source>
        <dbReference type="ARBA" id="ARBA00022723"/>
    </source>
</evidence>
<dbReference type="Proteomes" id="UP000053789">
    <property type="component" value="Unassembled WGS sequence"/>
</dbReference>
<dbReference type="GO" id="GO:0008270">
    <property type="term" value="F:zinc ion binding"/>
    <property type="evidence" value="ECO:0007669"/>
    <property type="project" value="InterPro"/>
</dbReference>